<proteinExistence type="predicted"/>
<accession>A0ABX3KTG9</accession>
<dbReference type="InterPro" id="IPR002123">
    <property type="entry name" value="Plipid/glycerol_acylTrfase"/>
</dbReference>
<reference evidence="3" key="1">
    <citation type="submission" date="2017-01" db="EMBL/GenBank/DDBJ databases">
        <title>Draft genome of the species Salinivibrio costicola subsp. alcaliphilus.</title>
        <authorList>
            <person name="Lopez-Hermoso C."/>
            <person name="De La Haba R."/>
            <person name="Sanchez-Porro C."/>
            <person name="Ventosa A."/>
        </authorList>
    </citation>
    <scope>NUCLEOTIDE SEQUENCE [LARGE SCALE GENOMIC DNA]</scope>
    <source>
        <strain evidence="3">CBH448</strain>
    </source>
</reference>
<dbReference type="GO" id="GO:0016746">
    <property type="term" value="F:acyltransferase activity"/>
    <property type="evidence" value="ECO:0007669"/>
    <property type="project" value="UniProtKB-KW"/>
</dbReference>
<keyword evidence="3" id="KW-1185">Reference proteome</keyword>
<keyword evidence="2" id="KW-0012">Acyltransferase</keyword>
<keyword evidence="2" id="KW-0808">Transferase</keyword>
<evidence type="ECO:0000313" key="3">
    <source>
        <dbReference type="Proteomes" id="UP000189431"/>
    </source>
</evidence>
<sequence length="389" mass="44114">MQTVNDPYQEIRPYYDEEVPGAIQRLIQDDEFINAILSYRYPHASGPLGWLLKPALKLYLTKKWNNIRTVQDVQLHVASYMRKMIKTSCDKVTVFGVENLDPSQAYLFVSNHRDIAMDPALVNWCLHQRGLDTVRIAIGDNLLRKPCATELMKLNKSFIVKRSAKAPREMMKSLSQLSAYLRVSLDEGQSIWIAQREGRAKTGEDITDPAILKMFFMEGRKRKQDFDTYMGNLNVVPVAISYQNDPCDLDKATELDAVKRLGAYEKSEFEDIQTIVKGIVGNKRHVHVAFGEPVTLSQDTPDSMAAKIDSQIHQLYRLYPANYIAAGVEHDSVTPAERRLYEQKIAQAPEAAREYLQQMYANPVLNQQTVGAVLSDDDVVDVVGEQNAE</sequence>
<gene>
    <name evidence="2" type="ORF">BZJ21_04330</name>
</gene>
<dbReference type="Pfam" id="PF01553">
    <property type="entry name" value="Acyltransferase"/>
    <property type="match status" value="1"/>
</dbReference>
<dbReference type="RefSeq" id="WP_077669202.1">
    <property type="nucleotide sequence ID" value="NZ_MUFR01000008.1"/>
</dbReference>
<name>A0ABX3KTG9_SALCS</name>
<evidence type="ECO:0000259" key="1">
    <source>
        <dbReference type="Pfam" id="PF01553"/>
    </source>
</evidence>
<evidence type="ECO:0000313" key="2">
    <source>
        <dbReference type="EMBL" id="OOF34734.1"/>
    </source>
</evidence>
<organism evidence="2 3">
    <name type="scientific">Salinivibrio costicola subsp. alcaliphilus</name>
    <dbReference type="NCBI Taxonomy" id="272773"/>
    <lineage>
        <taxon>Bacteria</taxon>
        <taxon>Pseudomonadati</taxon>
        <taxon>Pseudomonadota</taxon>
        <taxon>Gammaproteobacteria</taxon>
        <taxon>Vibrionales</taxon>
        <taxon>Vibrionaceae</taxon>
        <taxon>Salinivibrio</taxon>
    </lineage>
</organism>
<dbReference type="PANTHER" id="PTHR30068:SF3">
    <property type="entry name" value="PHOSPHOLIPID_GLYCEROL ACYLTRANSFERASE DOMAIN-CONTAINING PROTEIN"/>
    <property type="match status" value="1"/>
</dbReference>
<dbReference type="Proteomes" id="UP000189431">
    <property type="component" value="Unassembled WGS sequence"/>
</dbReference>
<feature type="domain" description="Phospholipid/glycerol acyltransferase" evidence="1">
    <location>
        <begin position="91"/>
        <end position="200"/>
    </location>
</feature>
<dbReference type="EMBL" id="MUFR01000008">
    <property type="protein sequence ID" value="OOF34734.1"/>
    <property type="molecule type" value="Genomic_DNA"/>
</dbReference>
<comment type="caution">
    <text evidence="2">The sequence shown here is derived from an EMBL/GenBank/DDBJ whole genome shotgun (WGS) entry which is preliminary data.</text>
</comment>
<protein>
    <submittedName>
        <fullName evidence="2">Acyltransferase</fullName>
    </submittedName>
</protein>
<dbReference type="PANTHER" id="PTHR30068">
    <property type="entry name" value="URONATE ISOMERASE"/>
    <property type="match status" value="1"/>
</dbReference>
<dbReference type="SUPFAM" id="SSF69593">
    <property type="entry name" value="Glycerol-3-phosphate (1)-acyltransferase"/>
    <property type="match status" value="1"/>
</dbReference>